<gene>
    <name evidence="1" type="ORF">RchiOBHm_Chr7g0210571</name>
</gene>
<evidence type="ECO:0000313" key="1">
    <source>
        <dbReference type="EMBL" id="PRQ18844.1"/>
    </source>
</evidence>
<keyword evidence="2" id="KW-1185">Reference proteome</keyword>
<name>A0A2P6PA96_ROSCH</name>
<sequence>MLTSPSDHDHNNSDPIRAASIACCRISRIQFKTFTSSPPRWSSYVEESHRQRRSWDEKLTFNTGPTLPTLLAGNLSASSLASSGSRLATPRSSGSIGFRWVLGIWDSGFH</sequence>
<reference evidence="1 2" key="1">
    <citation type="journal article" date="2018" name="Nat. Genet.">
        <title>The Rosa genome provides new insights in the design of modern roses.</title>
        <authorList>
            <person name="Bendahmane M."/>
        </authorList>
    </citation>
    <scope>NUCLEOTIDE SEQUENCE [LARGE SCALE GENOMIC DNA]</scope>
    <source>
        <strain evidence="2">cv. Old Blush</strain>
    </source>
</reference>
<protein>
    <submittedName>
        <fullName evidence="1">Uncharacterized protein</fullName>
    </submittedName>
</protein>
<proteinExistence type="predicted"/>
<comment type="caution">
    <text evidence="1">The sequence shown here is derived from an EMBL/GenBank/DDBJ whole genome shotgun (WGS) entry which is preliminary data.</text>
</comment>
<dbReference type="EMBL" id="PDCK01000045">
    <property type="protein sequence ID" value="PRQ18844.1"/>
    <property type="molecule type" value="Genomic_DNA"/>
</dbReference>
<dbReference type="Proteomes" id="UP000238479">
    <property type="component" value="Chromosome 7"/>
</dbReference>
<organism evidence="1 2">
    <name type="scientific">Rosa chinensis</name>
    <name type="common">China rose</name>
    <dbReference type="NCBI Taxonomy" id="74649"/>
    <lineage>
        <taxon>Eukaryota</taxon>
        <taxon>Viridiplantae</taxon>
        <taxon>Streptophyta</taxon>
        <taxon>Embryophyta</taxon>
        <taxon>Tracheophyta</taxon>
        <taxon>Spermatophyta</taxon>
        <taxon>Magnoliopsida</taxon>
        <taxon>eudicotyledons</taxon>
        <taxon>Gunneridae</taxon>
        <taxon>Pentapetalae</taxon>
        <taxon>rosids</taxon>
        <taxon>fabids</taxon>
        <taxon>Rosales</taxon>
        <taxon>Rosaceae</taxon>
        <taxon>Rosoideae</taxon>
        <taxon>Rosoideae incertae sedis</taxon>
        <taxon>Rosa</taxon>
    </lineage>
</organism>
<dbReference type="AlphaFoldDB" id="A0A2P6PA96"/>
<evidence type="ECO:0000313" key="2">
    <source>
        <dbReference type="Proteomes" id="UP000238479"/>
    </source>
</evidence>
<accession>A0A2P6PA96</accession>
<dbReference type="Gramene" id="PRQ18844">
    <property type="protein sequence ID" value="PRQ18844"/>
    <property type="gene ID" value="RchiOBHm_Chr7g0210571"/>
</dbReference>